<sequence length="132" mass="15344">MSRPGPPPQPTKLRLLRGNPGKRRINKREPKPEPKIPACPEWLNDEAKAIWMETVTVLKEMRILTRCDRQALTVYCETYAQWKEAVQWLHENGQICAIRDEKGAVKCMQAWPQISIARNCLQTLRAYQQEFG</sequence>
<evidence type="ECO:0000313" key="2">
    <source>
        <dbReference type="EMBL" id="KKK70701.1"/>
    </source>
</evidence>
<reference evidence="2" key="1">
    <citation type="journal article" date="2015" name="Nature">
        <title>Complex archaea that bridge the gap between prokaryotes and eukaryotes.</title>
        <authorList>
            <person name="Spang A."/>
            <person name="Saw J.H."/>
            <person name="Jorgensen S.L."/>
            <person name="Zaremba-Niedzwiedzka K."/>
            <person name="Martijn J."/>
            <person name="Lind A.E."/>
            <person name="van Eijk R."/>
            <person name="Schleper C."/>
            <person name="Guy L."/>
            <person name="Ettema T.J."/>
        </authorList>
    </citation>
    <scope>NUCLEOTIDE SEQUENCE</scope>
</reference>
<feature type="non-terminal residue" evidence="2">
    <location>
        <position position="132"/>
    </location>
</feature>
<dbReference type="AlphaFoldDB" id="A0A0F9AEQ8"/>
<feature type="compositionally biased region" description="Pro residues" evidence="1">
    <location>
        <begin position="1"/>
        <end position="10"/>
    </location>
</feature>
<organism evidence="2">
    <name type="scientific">marine sediment metagenome</name>
    <dbReference type="NCBI Taxonomy" id="412755"/>
    <lineage>
        <taxon>unclassified sequences</taxon>
        <taxon>metagenomes</taxon>
        <taxon>ecological metagenomes</taxon>
    </lineage>
</organism>
<proteinExistence type="predicted"/>
<gene>
    <name evidence="2" type="ORF">LCGC14_2921340</name>
</gene>
<dbReference type="Pfam" id="PF05119">
    <property type="entry name" value="Terminase_4"/>
    <property type="match status" value="1"/>
</dbReference>
<feature type="region of interest" description="Disordered" evidence="1">
    <location>
        <begin position="1"/>
        <end position="38"/>
    </location>
</feature>
<dbReference type="InterPro" id="IPR006448">
    <property type="entry name" value="Phage_term_ssu_P27"/>
</dbReference>
<name>A0A0F9AEQ8_9ZZZZ</name>
<dbReference type="NCBIfam" id="TIGR01558">
    <property type="entry name" value="sm_term_P27"/>
    <property type="match status" value="1"/>
</dbReference>
<evidence type="ECO:0008006" key="3">
    <source>
        <dbReference type="Google" id="ProtNLM"/>
    </source>
</evidence>
<protein>
    <recommendedName>
        <fullName evidence="3">Phage terminase small subunit P27 family</fullName>
    </recommendedName>
</protein>
<dbReference type="EMBL" id="LAZR01058063">
    <property type="protein sequence ID" value="KKK70701.1"/>
    <property type="molecule type" value="Genomic_DNA"/>
</dbReference>
<accession>A0A0F9AEQ8</accession>
<comment type="caution">
    <text evidence="2">The sequence shown here is derived from an EMBL/GenBank/DDBJ whole genome shotgun (WGS) entry which is preliminary data.</text>
</comment>
<evidence type="ECO:0000256" key="1">
    <source>
        <dbReference type="SAM" id="MobiDB-lite"/>
    </source>
</evidence>